<organism evidence="1 2">
    <name type="scientific">Desulfacinum infernum DSM 9756</name>
    <dbReference type="NCBI Taxonomy" id="1121391"/>
    <lineage>
        <taxon>Bacteria</taxon>
        <taxon>Pseudomonadati</taxon>
        <taxon>Thermodesulfobacteriota</taxon>
        <taxon>Syntrophobacteria</taxon>
        <taxon>Syntrophobacterales</taxon>
        <taxon>Syntrophobacteraceae</taxon>
        <taxon>Desulfacinum</taxon>
    </lineage>
</organism>
<dbReference type="STRING" id="1121391.SAMN02745206_02475"/>
<keyword evidence="2" id="KW-1185">Reference proteome</keyword>
<dbReference type="Proteomes" id="UP000184076">
    <property type="component" value="Unassembled WGS sequence"/>
</dbReference>
<protein>
    <submittedName>
        <fullName evidence="1">Uncharacterized protein</fullName>
    </submittedName>
</protein>
<reference evidence="2" key="1">
    <citation type="submission" date="2016-11" db="EMBL/GenBank/DDBJ databases">
        <authorList>
            <person name="Varghese N."/>
            <person name="Submissions S."/>
        </authorList>
    </citation>
    <scope>NUCLEOTIDE SEQUENCE [LARGE SCALE GENOMIC DNA]</scope>
    <source>
        <strain evidence="2">DSM 9756</strain>
    </source>
</reference>
<dbReference type="RefSeq" id="WP_073039922.1">
    <property type="nucleotide sequence ID" value="NZ_FQVB01000024.1"/>
</dbReference>
<accession>A0A1M5DNW5</accession>
<evidence type="ECO:0000313" key="1">
    <source>
        <dbReference type="EMBL" id="SHF68561.1"/>
    </source>
</evidence>
<gene>
    <name evidence="1" type="ORF">SAMN02745206_02475</name>
</gene>
<evidence type="ECO:0000313" key="2">
    <source>
        <dbReference type="Proteomes" id="UP000184076"/>
    </source>
</evidence>
<dbReference type="AlphaFoldDB" id="A0A1M5DNW5"/>
<dbReference type="EMBL" id="FQVB01000024">
    <property type="protein sequence ID" value="SHF68561.1"/>
    <property type="molecule type" value="Genomic_DNA"/>
</dbReference>
<name>A0A1M5DNW5_9BACT</name>
<sequence length="373" mass="42330">MNETKTRFFLFPHSVLSEPAARCLATAWSPLDCLRIVEPATLPEWAQTYCIQHVLDRDEGFWERVRVVLQGYRRMGTEFGEDGLMAALSREWSLGGSPESRAHIQTLLKGMGVPAPDPSEWLLAEACVFLELGRELDQRELELAGNLQKVSRLEDQLLEALGADEEDAGELQRALETTNPPLSPEWGHFTYLLRLRIGFWFRLFSRLAFQGDRVLLTAINREVVDEVLDPFQTERERRGETWERGEWSLLELPRLDLLGSEDFEQFRLAFQDTGAREHLAQVLGAFLREGTEENREALARAAEAFEEAVGATLERAGFSDRRGGVRMVLTVPSNVMLDDVWRRFDRQGAEALGTADSLRMPAVFLHLEPGDDS</sequence>
<proteinExistence type="predicted"/>
<dbReference type="OrthoDB" id="5497212at2"/>